<proteinExistence type="inferred from homology"/>
<feature type="region of interest" description="Disordered" evidence="5">
    <location>
        <begin position="221"/>
        <end position="241"/>
    </location>
</feature>
<dbReference type="InterPro" id="IPR007627">
    <property type="entry name" value="RNA_pol_sigma70_r2"/>
</dbReference>
<dbReference type="EMBL" id="CP073721">
    <property type="protein sequence ID" value="UWZ38788.1"/>
    <property type="molecule type" value="Genomic_DNA"/>
</dbReference>
<name>A0ABY5ZCS8_9ACTN</name>
<feature type="domain" description="DUF6596" evidence="8">
    <location>
        <begin position="173"/>
        <end position="220"/>
    </location>
</feature>
<evidence type="ECO:0000259" key="8">
    <source>
        <dbReference type="Pfam" id="PF20239"/>
    </source>
</evidence>
<dbReference type="RefSeq" id="WP_260728171.1">
    <property type="nucleotide sequence ID" value="NZ_BAAABS010000050.1"/>
</dbReference>
<dbReference type="Gene3D" id="1.10.1740.10">
    <property type="match status" value="1"/>
</dbReference>
<dbReference type="PANTHER" id="PTHR47756">
    <property type="entry name" value="BLL6612 PROTEIN-RELATED"/>
    <property type="match status" value="1"/>
</dbReference>
<keyword evidence="4" id="KW-0804">Transcription</keyword>
<evidence type="ECO:0000256" key="2">
    <source>
        <dbReference type="ARBA" id="ARBA00023015"/>
    </source>
</evidence>
<evidence type="ECO:0000259" key="6">
    <source>
        <dbReference type="Pfam" id="PF04542"/>
    </source>
</evidence>
<dbReference type="PANTHER" id="PTHR47756:SF2">
    <property type="entry name" value="BLL6612 PROTEIN"/>
    <property type="match status" value="1"/>
</dbReference>
<accession>A0ABY5ZCS8</accession>
<evidence type="ECO:0000256" key="5">
    <source>
        <dbReference type="SAM" id="MobiDB-lite"/>
    </source>
</evidence>
<dbReference type="InterPro" id="IPR046531">
    <property type="entry name" value="DUF6596"/>
</dbReference>
<evidence type="ECO:0000256" key="1">
    <source>
        <dbReference type="ARBA" id="ARBA00010641"/>
    </source>
</evidence>
<gene>
    <name evidence="9" type="ORF">Drose_11500</name>
</gene>
<keyword evidence="3" id="KW-0731">Sigma factor</keyword>
<protein>
    <submittedName>
        <fullName evidence="9">RNA polymerase sigma factor</fullName>
    </submittedName>
</protein>
<dbReference type="SUPFAM" id="SSF88659">
    <property type="entry name" value="Sigma3 and sigma4 domains of RNA polymerase sigma factors"/>
    <property type="match status" value="1"/>
</dbReference>
<feature type="domain" description="RNA polymerase sigma-70 region 2" evidence="6">
    <location>
        <begin position="8"/>
        <end position="72"/>
    </location>
</feature>
<evidence type="ECO:0000313" key="10">
    <source>
        <dbReference type="Proteomes" id="UP001058271"/>
    </source>
</evidence>
<evidence type="ECO:0000256" key="4">
    <source>
        <dbReference type="ARBA" id="ARBA00023163"/>
    </source>
</evidence>
<keyword evidence="2" id="KW-0805">Transcription regulation</keyword>
<dbReference type="Proteomes" id="UP001058271">
    <property type="component" value="Chromosome"/>
</dbReference>
<evidence type="ECO:0000259" key="7">
    <source>
        <dbReference type="Pfam" id="PF08281"/>
    </source>
</evidence>
<feature type="domain" description="DUF6596" evidence="8">
    <location>
        <begin position="245"/>
        <end position="297"/>
    </location>
</feature>
<evidence type="ECO:0000313" key="9">
    <source>
        <dbReference type="EMBL" id="UWZ38788.1"/>
    </source>
</evidence>
<dbReference type="InterPro" id="IPR013324">
    <property type="entry name" value="RNA_pol_sigma_r3/r4-like"/>
</dbReference>
<dbReference type="SUPFAM" id="SSF88946">
    <property type="entry name" value="Sigma2 domain of RNA polymerase sigma factors"/>
    <property type="match status" value="1"/>
</dbReference>
<organism evidence="9 10">
    <name type="scientific">Dactylosporangium roseum</name>
    <dbReference type="NCBI Taxonomy" id="47989"/>
    <lineage>
        <taxon>Bacteria</taxon>
        <taxon>Bacillati</taxon>
        <taxon>Actinomycetota</taxon>
        <taxon>Actinomycetes</taxon>
        <taxon>Micromonosporales</taxon>
        <taxon>Micromonosporaceae</taxon>
        <taxon>Dactylosporangium</taxon>
    </lineage>
</organism>
<comment type="similarity">
    <text evidence="1">Belongs to the sigma-70 factor family. ECF subfamily.</text>
</comment>
<dbReference type="Gene3D" id="1.10.10.10">
    <property type="entry name" value="Winged helix-like DNA-binding domain superfamily/Winged helix DNA-binding domain"/>
    <property type="match status" value="1"/>
</dbReference>
<sequence length="446" mass="47468">MAQVEELLRTEAPHVLAALVRHRGDFETCEDAVQEALLAAALQWPVEGVPANPRGWLITVASRRWIAQWRADTARRRREALAEPPVSEAAPPPASSVDDSLSLLMLCCHPALTPPSQVALTLRAVGGLTTAEIARAYLVPEATIAQRVSRAKQRIKATGATFRPPSPDEFPARLDAALQVLYLVFNEGYTATSGTSLHRVDLTAEALRLTRELYRTLPHLPPHLRQRGSAPGHAGATPASHGAVAGEVAGLLALMLLTDARRPARTGPGGALIPLAEQDRSRWDQELIAEGRTLLTTTLNTAPIGPFQLQAAIAAVHDEAQRPEDTDWPQILALYDLLAGLSPGPMVTLNRVVAVAMVDGPDAGLAALDKAASDPALAGHHRVPAVRGHLLDQAGRRDEAREAFEQAANLTESDPERRYLLSRAAPSPAGPSPAGPAQVVPSHAAP</sequence>
<dbReference type="InterPro" id="IPR013325">
    <property type="entry name" value="RNA_pol_sigma_r2"/>
</dbReference>
<dbReference type="Pfam" id="PF04542">
    <property type="entry name" value="Sigma70_r2"/>
    <property type="match status" value="1"/>
</dbReference>
<keyword evidence="10" id="KW-1185">Reference proteome</keyword>
<dbReference type="InterPro" id="IPR036388">
    <property type="entry name" value="WH-like_DNA-bd_sf"/>
</dbReference>
<dbReference type="Pfam" id="PF08281">
    <property type="entry name" value="Sigma70_r4_2"/>
    <property type="match status" value="1"/>
</dbReference>
<feature type="domain" description="RNA polymerase sigma factor 70 region 4 type 2" evidence="7">
    <location>
        <begin position="104"/>
        <end position="155"/>
    </location>
</feature>
<dbReference type="InterPro" id="IPR013249">
    <property type="entry name" value="RNA_pol_sigma70_r4_t2"/>
</dbReference>
<dbReference type="Pfam" id="PF20239">
    <property type="entry name" value="DUF6596"/>
    <property type="match status" value="2"/>
</dbReference>
<evidence type="ECO:0000256" key="3">
    <source>
        <dbReference type="ARBA" id="ARBA00023082"/>
    </source>
</evidence>
<reference evidence="9" key="1">
    <citation type="submission" date="2021-04" db="EMBL/GenBank/DDBJ databases">
        <title>Biosynthetic gene clusters of Dactylosporangioum roseum.</title>
        <authorList>
            <person name="Hartkoorn R.C."/>
            <person name="Beaudoing E."/>
            <person name="Hot D."/>
            <person name="Moureu S."/>
        </authorList>
    </citation>
    <scope>NUCLEOTIDE SEQUENCE</scope>
    <source>
        <strain evidence="9">NRRL B-16295</strain>
    </source>
</reference>
<feature type="region of interest" description="Disordered" evidence="5">
    <location>
        <begin position="407"/>
        <end position="446"/>
    </location>
</feature>